<organism evidence="1">
    <name type="scientific">Ignavibacterium album</name>
    <dbReference type="NCBI Taxonomy" id="591197"/>
    <lineage>
        <taxon>Bacteria</taxon>
        <taxon>Pseudomonadati</taxon>
        <taxon>Ignavibacteriota</taxon>
        <taxon>Ignavibacteria</taxon>
        <taxon>Ignavibacteriales</taxon>
        <taxon>Ignavibacteriaceae</taxon>
        <taxon>Ignavibacterium</taxon>
    </lineage>
</organism>
<reference evidence="1" key="1">
    <citation type="journal article" date="2020" name="mSystems">
        <title>Genome- and Community-Level Interaction Insights into Carbon Utilization and Element Cycling Functions of Hydrothermarchaeota in Hydrothermal Sediment.</title>
        <authorList>
            <person name="Zhou Z."/>
            <person name="Liu Y."/>
            <person name="Xu W."/>
            <person name="Pan J."/>
            <person name="Luo Z.H."/>
            <person name="Li M."/>
        </authorList>
    </citation>
    <scope>NUCLEOTIDE SEQUENCE [LARGE SCALE GENOMIC DNA]</scope>
    <source>
        <strain evidence="1">SpSt-479</strain>
    </source>
</reference>
<protein>
    <submittedName>
        <fullName evidence="1">Uncharacterized protein</fullName>
    </submittedName>
</protein>
<comment type="caution">
    <text evidence="1">The sequence shown here is derived from an EMBL/GenBank/DDBJ whole genome shotgun (WGS) entry which is preliminary data.</text>
</comment>
<accession>A0A7V2ZHU7</accession>
<evidence type="ECO:0000313" key="1">
    <source>
        <dbReference type="EMBL" id="HFI90283.1"/>
    </source>
</evidence>
<dbReference type="AlphaFoldDB" id="A0A7V2ZHU7"/>
<name>A0A7V2ZHU7_9BACT</name>
<gene>
    <name evidence="1" type="ORF">ENS31_01995</name>
</gene>
<sequence length="74" mass="9384">MSRRDQQRYLDYLKKCEKKFTPKELDEYKMFVKRHKDDEDFDTVSMRRLKELYDKYYTTPDKSKLDDLFRKKEE</sequence>
<dbReference type="EMBL" id="DSUJ01000008">
    <property type="protein sequence ID" value="HFI90283.1"/>
    <property type="molecule type" value="Genomic_DNA"/>
</dbReference>
<proteinExistence type="predicted"/>